<feature type="compositionally biased region" description="Polar residues" evidence="3">
    <location>
        <begin position="230"/>
        <end position="252"/>
    </location>
</feature>
<evidence type="ECO:0000313" key="4">
    <source>
        <dbReference type="EMBL" id="MBM7413272.1"/>
    </source>
</evidence>
<gene>
    <name evidence="4" type="ORF">JOE42_000005</name>
</gene>
<keyword evidence="2" id="KW-0560">Oxidoreductase</keyword>
<organism evidence="4 5">
    <name type="scientific">Rhodococcoides corynebacterioides</name>
    <dbReference type="NCBI Taxonomy" id="53972"/>
    <lineage>
        <taxon>Bacteria</taxon>
        <taxon>Bacillati</taxon>
        <taxon>Actinomycetota</taxon>
        <taxon>Actinomycetes</taxon>
        <taxon>Mycobacteriales</taxon>
        <taxon>Nocardiaceae</taxon>
        <taxon>Rhodococcoides</taxon>
    </lineage>
</organism>
<dbReference type="CDD" id="cd05233">
    <property type="entry name" value="SDR_c"/>
    <property type="match status" value="1"/>
</dbReference>
<dbReference type="RefSeq" id="WP_204865856.1">
    <property type="nucleotide sequence ID" value="NZ_JAFBBK010000001.1"/>
</dbReference>
<dbReference type="PANTHER" id="PTHR24321">
    <property type="entry name" value="DEHYDROGENASES, SHORT CHAIN"/>
    <property type="match status" value="1"/>
</dbReference>
<accession>A0ABS2KMU8</accession>
<comment type="caution">
    <text evidence="4">The sequence shown here is derived from an EMBL/GenBank/DDBJ whole genome shotgun (WGS) entry which is preliminary data.</text>
</comment>
<evidence type="ECO:0000256" key="2">
    <source>
        <dbReference type="ARBA" id="ARBA00023002"/>
    </source>
</evidence>
<evidence type="ECO:0000313" key="5">
    <source>
        <dbReference type="Proteomes" id="UP000703038"/>
    </source>
</evidence>
<evidence type="ECO:0000256" key="3">
    <source>
        <dbReference type="SAM" id="MobiDB-lite"/>
    </source>
</evidence>
<evidence type="ECO:0000256" key="1">
    <source>
        <dbReference type="ARBA" id="ARBA00006484"/>
    </source>
</evidence>
<dbReference type="InterPro" id="IPR002347">
    <property type="entry name" value="SDR_fam"/>
</dbReference>
<dbReference type="EMBL" id="JAFBBK010000001">
    <property type="protein sequence ID" value="MBM7413272.1"/>
    <property type="molecule type" value="Genomic_DNA"/>
</dbReference>
<dbReference type="Pfam" id="PF13561">
    <property type="entry name" value="adh_short_C2"/>
    <property type="match status" value="1"/>
</dbReference>
<reference evidence="4 5" key="1">
    <citation type="submission" date="2021-01" db="EMBL/GenBank/DDBJ databases">
        <title>Genomics of switchgrass bacterial isolates.</title>
        <authorList>
            <person name="Shade A."/>
        </authorList>
    </citation>
    <scope>NUCLEOTIDE SEQUENCE [LARGE SCALE GENOMIC DNA]</scope>
    <source>
        <strain evidence="4 5">PvP111</strain>
    </source>
</reference>
<dbReference type="PRINTS" id="PR00081">
    <property type="entry name" value="GDHRDH"/>
</dbReference>
<keyword evidence="5" id="KW-1185">Reference proteome</keyword>
<dbReference type="SUPFAM" id="SSF51735">
    <property type="entry name" value="NAD(P)-binding Rossmann-fold domains"/>
    <property type="match status" value="1"/>
</dbReference>
<sequence length="258" mass="26516">MDLQGRVAVVTGGASGIGAASVELLRESGAVPVSWDLGGSPDIHVDVSDAAAVGAAITETVERFGRPSLLVAAAAVPHRSLIIDHDVEAWDRVFAVGMRGVMLSIQAVARTAIEEGTGGSFVLISSNNGILADRYLSAYSSVKAGVNHLARVAARELGEHDIRVNAIGPGPTETQMLAKNLQIPGYVEKIEQVTPLGRIGTSHDIADSIVNLMRAGWITGQVVQSDGGASLTTPRGDSRSAGQATANGSDGSVAQPHA</sequence>
<dbReference type="PANTHER" id="PTHR24321:SF8">
    <property type="entry name" value="ESTRADIOL 17-BETA-DEHYDROGENASE 8-RELATED"/>
    <property type="match status" value="1"/>
</dbReference>
<dbReference type="Proteomes" id="UP000703038">
    <property type="component" value="Unassembled WGS sequence"/>
</dbReference>
<feature type="region of interest" description="Disordered" evidence="3">
    <location>
        <begin position="226"/>
        <end position="258"/>
    </location>
</feature>
<protein>
    <submittedName>
        <fullName evidence="4">NAD(P)-dependent dehydrogenase (Short-subunit alcohol dehydrogenase family)</fullName>
    </submittedName>
</protein>
<comment type="similarity">
    <text evidence="1">Belongs to the short-chain dehydrogenases/reductases (SDR) family.</text>
</comment>
<proteinExistence type="inferred from homology"/>
<dbReference type="InterPro" id="IPR036291">
    <property type="entry name" value="NAD(P)-bd_dom_sf"/>
</dbReference>
<name>A0ABS2KMU8_9NOCA</name>
<dbReference type="Gene3D" id="3.40.50.720">
    <property type="entry name" value="NAD(P)-binding Rossmann-like Domain"/>
    <property type="match status" value="1"/>
</dbReference>